<keyword evidence="2" id="KW-1185">Reference proteome</keyword>
<name>A0ACB0KVM1_TRIPR</name>
<accession>A0ACB0KVM1</accession>
<evidence type="ECO:0000313" key="1">
    <source>
        <dbReference type="EMBL" id="CAJ2661219.1"/>
    </source>
</evidence>
<evidence type="ECO:0000313" key="2">
    <source>
        <dbReference type="Proteomes" id="UP001177021"/>
    </source>
</evidence>
<dbReference type="Proteomes" id="UP001177021">
    <property type="component" value="Unassembled WGS sequence"/>
</dbReference>
<dbReference type="EMBL" id="CASHSV030000311">
    <property type="protein sequence ID" value="CAJ2661219.1"/>
    <property type="molecule type" value="Genomic_DNA"/>
</dbReference>
<comment type="caution">
    <text evidence="1">The sequence shown here is derived from an EMBL/GenBank/DDBJ whole genome shotgun (WGS) entry which is preliminary data.</text>
</comment>
<reference evidence="1" key="1">
    <citation type="submission" date="2023-10" db="EMBL/GenBank/DDBJ databases">
        <authorList>
            <person name="Rodriguez Cubillos JULIANA M."/>
            <person name="De Vega J."/>
        </authorList>
    </citation>
    <scope>NUCLEOTIDE SEQUENCE</scope>
</reference>
<sequence>MDKELQLSSVVDSHDEMVSQQPQKRKGGLITMPFIIANEALARMASLGLLPNMILYFMGSYRLHLGKATQILLLSSAASNFTPVVGAFIADSYLGRFLGVGLGSAVSFLGMTLLWLTAMIPAARPPPCSQPTQGCKSATNGQMAMLLSAFGLMSIGNGGLSCSLAFGADQVNRKDNPNNHRVLEIFFSWYYAFTTISVILALTVIVYIQDHLGWKIGFGVPAALMFLSTLFFFLASPLYVKITKRTSLFTGFAQVTVAAYKNRKLSLPPKDSVEFYHHNNSSDLDLVVPTDRLRFLNKACVIRDHEQEIAPDGTAINPWRLCTVDQVEELKAIVRVIPLWSTGIMMSLNIGGSFGLLQARSLDRHITSHFEVPAGSLSVIMVGAIFVWIVLYDRVLIPLASKIRGKPVRISAKRRMGIGLFLSFIHLVIAATFESIRRKKAISEGFLNDTHGVLKMSALWLAPQLCLGGIAEAFNGIGQNEFYYTEFPRSMSSVATSLGGLGMAAGNLVSSFVFSTIEHVTSKDGKDGWITDNINKGRFDKYYWVIACVSALNLVYYLVCSWAYGPTVDQLSKVITEENGSEVEDSTELKNVNPLFDDKVSDSSKEKELTEFKISEENGSKKEELTKD</sequence>
<protein>
    <submittedName>
        <fullName evidence="1">Uncharacterized protein</fullName>
    </submittedName>
</protein>
<proteinExistence type="predicted"/>
<organism evidence="1 2">
    <name type="scientific">Trifolium pratense</name>
    <name type="common">Red clover</name>
    <dbReference type="NCBI Taxonomy" id="57577"/>
    <lineage>
        <taxon>Eukaryota</taxon>
        <taxon>Viridiplantae</taxon>
        <taxon>Streptophyta</taxon>
        <taxon>Embryophyta</taxon>
        <taxon>Tracheophyta</taxon>
        <taxon>Spermatophyta</taxon>
        <taxon>Magnoliopsida</taxon>
        <taxon>eudicotyledons</taxon>
        <taxon>Gunneridae</taxon>
        <taxon>Pentapetalae</taxon>
        <taxon>rosids</taxon>
        <taxon>fabids</taxon>
        <taxon>Fabales</taxon>
        <taxon>Fabaceae</taxon>
        <taxon>Papilionoideae</taxon>
        <taxon>50 kb inversion clade</taxon>
        <taxon>NPAAA clade</taxon>
        <taxon>Hologalegina</taxon>
        <taxon>IRL clade</taxon>
        <taxon>Trifolieae</taxon>
        <taxon>Trifolium</taxon>
    </lineage>
</organism>
<gene>
    <name evidence="1" type="ORF">MILVUS5_LOCUS26980</name>
</gene>